<dbReference type="GO" id="GO:0004180">
    <property type="term" value="F:carboxypeptidase activity"/>
    <property type="evidence" value="ECO:0007669"/>
    <property type="project" value="UniProtKB-KW"/>
</dbReference>
<keyword evidence="1" id="KW-0645">Protease</keyword>
<keyword evidence="1" id="KW-0378">Hydrolase</keyword>
<sequence length="70" mass="7767">MFGLFVTGASLHVIPRAPELDPIHIQRTQPSSSFIAVSETLGWIWSVLAGSHLSRLRRFKLSASDEDDSM</sequence>
<gene>
    <name evidence="1" type="ORF">RIB2604_02901460</name>
</gene>
<protein>
    <submittedName>
        <fullName evidence="1">Zinc carboxypeptidase</fullName>
    </submittedName>
</protein>
<comment type="caution">
    <text evidence="1">The sequence shown here is derived from an EMBL/GenBank/DDBJ whole genome shotgun (WGS) entry which is preliminary data.</text>
</comment>
<dbReference type="EMBL" id="BCWF01000028">
    <property type="protein sequence ID" value="GAT29276.1"/>
    <property type="molecule type" value="Genomic_DNA"/>
</dbReference>
<evidence type="ECO:0000313" key="2">
    <source>
        <dbReference type="Proteomes" id="UP000075230"/>
    </source>
</evidence>
<proteinExistence type="predicted"/>
<dbReference type="Proteomes" id="UP000075230">
    <property type="component" value="Unassembled WGS sequence"/>
</dbReference>
<organism evidence="1 2">
    <name type="scientific">Aspergillus kawachii</name>
    <name type="common">White koji mold</name>
    <name type="synonym">Aspergillus awamori var. kawachi</name>
    <dbReference type="NCBI Taxonomy" id="1069201"/>
    <lineage>
        <taxon>Eukaryota</taxon>
        <taxon>Fungi</taxon>
        <taxon>Dikarya</taxon>
        <taxon>Ascomycota</taxon>
        <taxon>Pezizomycotina</taxon>
        <taxon>Eurotiomycetes</taxon>
        <taxon>Eurotiomycetidae</taxon>
        <taxon>Eurotiales</taxon>
        <taxon>Aspergillaceae</taxon>
        <taxon>Aspergillus</taxon>
        <taxon>Aspergillus subgen. Circumdati</taxon>
    </lineage>
</organism>
<reference evidence="2" key="2">
    <citation type="submission" date="2016-02" db="EMBL/GenBank/DDBJ databases">
        <title>Genome sequencing of Aspergillus luchuensis NBRC 4314.</title>
        <authorList>
            <person name="Yamada O."/>
        </authorList>
    </citation>
    <scope>NUCLEOTIDE SEQUENCE [LARGE SCALE GENOMIC DNA]</scope>
    <source>
        <strain evidence="2">RIB 2604</strain>
    </source>
</reference>
<evidence type="ECO:0000313" key="1">
    <source>
        <dbReference type="EMBL" id="GAT29276.1"/>
    </source>
</evidence>
<accession>A0A146FUI9</accession>
<reference evidence="1 2" key="1">
    <citation type="journal article" date="2016" name="DNA Res.">
        <title>Genome sequence of Aspergillus luchuensis NBRC 4314.</title>
        <authorList>
            <person name="Yamada O."/>
            <person name="Machida M."/>
            <person name="Hosoyama A."/>
            <person name="Goto M."/>
            <person name="Takahashi T."/>
            <person name="Futagami T."/>
            <person name="Yamagata Y."/>
            <person name="Takeuchi M."/>
            <person name="Kobayashi T."/>
            <person name="Koike H."/>
            <person name="Abe K."/>
            <person name="Asai K."/>
            <person name="Arita M."/>
            <person name="Fujita N."/>
            <person name="Fukuda K."/>
            <person name="Higa K."/>
            <person name="Horikawa H."/>
            <person name="Ishikawa T."/>
            <person name="Jinno K."/>
            <person name="Kato Y."/>
            <person name="Kirimura K."/>
            <person name="Mizutani O."/>
            <person name="Nakasone K."/>
            <person name="Sano M."/>
            <person name="Shiraishi Y."/>
            <person name="Tsukahara M."/>
            <person name="Gomi K."/>
        </authorList>
    </citation>
    <scope>NUCLEOTIDE SEQUENCE [LARGE SCALE GENOMIC DNA]</scope>
    <source>
        <strain evidence="1 2">RIB 2604</strain>
    </source>
</reference>
<dbReference type="AlphaFoldDB" id="A0A146FUI9"/>
<name>A0A146FUI9_ASPKA</name>
<keyword evidence="1" id="KW-0121">Carboxypeptidase</keyword>